<name>A0A7R9QQ10_9ACAR</name>
<dbReference type="OrthoDB" id="6432056at2759"/>
<dbReference type="PANTHER" id="PTHR43975:SF2">
    <property type="entry name" value="EG:BACR7A4.14 PROTEIN-RELATED"/>
    <property type="match status" value="1"/>
</dbReference>
<accession>A0A7R9QQ10</accession>
<reference evidence="1" key="1">
    <citation type="submission" date="2020-11" db="EMBL/GenBank/DDBJ databases">
        <authorList>
            <person name="Tran Van P."/>
        </authorList>
    </citation>
    <scope>NUCLEOTIDE SEQUENCE</scope>
</reference>
<dbReference type="InterPro" id="IPR002347">
    <property type="entry name" value="SDR_fam"/>
</dbReference>
<protein>
    <submittedName>
        <fullName evidence="1">Uncharacterized protein</fullName>
    </submittedName>
</protein>
<organism evidence="1">
    <name type="scientific">Oppiella nova</name>
    <dbReference type="NCBI Taxonomy" id="334625"/>
    <lineage>
        <taxon>Eukaryota</taxon>
        <taxon>Metazoa</taxon>
        <taxon>Ecdysozoa</taxon>
        <taxon>Arthropoda</taxon>
        <taxon>Chelicerata</taxon>
        <taxon>Arachnida</taxon>
        <taxon>Acari</taxon>
        <taxon>Acariformes</taxon>
        <taxon>Sarcoptiformes</taxon>
        <taxon>Oribatida</taxon>
        <taxon>Brachypylina</taxon>
        <taxon>Oppioidea</taxon>
        <taxon>Oppiidae</taxon>
        <taxon>Oppiella</taxon>
    </lineage>
</organism>
<dbReference type="PRINTS" id="PR00080">
    <property type="entry name" value="SDRFAMILY"/>
</dbReference>
<evidence type="ECO:0000313" key="1">
    <source>
        <dbReference type="EMBL" id="CAD7652940.1"/>
    </source>
</evidence>
<keyword evidence="2" id="KW-1185">Reference proteome</keyword>
<dbReference type="AlphaFoldDB" id="A0A7R9QQ10"/>
<dbReference type="Proteomes" id="UP000728032">
    <property type="component" value="Unassembled WGS sequence"/>
</dbReference>
<dbReference type="Gene3D" id="3.40.50.720">
    <property type="entry name" value="NAD(P)-binding Rossmann-like Domain"/>
    <property type="match status" value="1"/>
</dbReference>
<dbReference type="InterPro" id="IPR036291">
    <property type="entry name" value="NAD(P)-bd_dom_sf"/>
</dbReference>
<dbReference type="SUPFAM" id="SSF51735">
    <property type="entry name" value="NAD(P)-binding Rossmann-fold domains"/>
    <property type="match status" value="1"/>
</dbReference>
<dbReference type="EMBL" id="CAJPVJ010006088">
    <property type="protein sequence ID" value="CAG2170127.1"/>
    <property type="molecule type" value="Genomic_DNA"/>
</dbReference>
<dbReference type="PANTHER" id="PTHR43975">
    <property type="entry name" value="ZGC:101858"/>
    <property type="match status" value="1"/>
</dbReference>
<gene>
    <name evidence="1" type="ORF">ONB1V03_LOCUS9598</name>
</gene>
<dbReference type="FunFam" id="3.40.50.720:FF:000084">
    <property type="entry name" value="Short-chain dehydrogenase reductase"/>
    <property type="match status" value="1"/>
</dbReference>
<dbReference type="PRINTS" id="PR00081">
    <property type="entry name" value="GDHRDH"/>
</dbReference>
<proteinExistence type="predicted"/>
<dbReference type="EMBL" id="OC920913">
    <property type="protein sequence ID" value="CAD7652940.1"/>
    <property type="molecule type" value="Genomic_DNA"/>
</dbReference>
<evidence type="ECO:0000313" key="2">
    <source>
        <dbReference type="Proteomes" id="UP000728032"/>
    </source>
</evidence>
<dbReference type="Pfam" id="PF13561">
    <property type="entry name" value="adh_short_C2"/>
    <property type="match status" value="1"/>
</dbReference>
<sequence length="262" mass="27860">MSKRIDLTGKVVLITGSSSGIGAQTAVEFARHGAQVVVTGREGYGDVSEVAKQCREVSPKHLQPLEVVADVGDVGDCRRLIGTTIDTFTRIDVLVNNAAKGVQRHITDQDIMAHYDDCMDTNMRSVVLLTHLCAPHLAKTNGVIVNISSAMSTIPTSGGSLYTMFKSAIDMLTKCVALELAPNGIRVNSVNPGGIHTAFVEAMGFTKQQSDAVWDLAASETPIGRVGQPLDIANAVIYMASPETSFVTGTTFYCDGGYALNH</sequence>